<accession>A0ACC3CGL0</accession>
<organism evidence="1 2">
    <name type="scientific">Pyropia yezoensis</name>
    <name type="common">Susabi-nori</name>
    <name type="synonym">Porphyra yezoensis</name>
    <dbReference type="NCBI Taxonomy" id="2788"/>
    <lineage>
        <taxon>Eukaryota</taxon>
        <taxon>Rhodophyta</taxon>
        <taxon>Bangiophyceae</taxon>
        <taxon>Bangiales</taxon>
        <taxon>Bangiaceae</taxon>
        <taxon>Pyropia</taxon>
    </lineage>
</organism>
<evidence type="ECO:0000313" key="2">
    <source>
        <dbReference type="Proteomes" id="UP000798662"/>
    </source>
</evidence>
<reference evidence="1" key="1">
    <citation type="submission" date="2019-11" db="EMBL/GenBank/DDBJ databases">
        <title>Nori genome reveals adaptations in red seaweeds to the harsh intertidal environment.</title>
        <authorList>
            <person name="Wang D."/>
            <person name="Mao Y."/>
        </authorList>
    </citation>
    <scope>NUCLEOTIDE SEQUENCE</scope>
    <source>
        <tissue evidence="1">Gametophyte</tissue>
    </source>
</reference>
<sequence length="240" mass="25096">MGFSLAGLLGRRRAPPTKSHLLEFYGVECDHCVEMHPLMDQLQAETGLTLRGFEVWFNQSNLKLLSMLDKDGACGGVPFYFNKKTRGWICGATTYPNFKAWATGAPHERFLPPPKEEENTRLGAAQSFFARIRETAMERMSVREGGAAAASAADSTTAGGEGAGGAAPKMSSPDAAGSLEARAAGSHGGGPLGVLRALGLGGKARGGGGVLQAPGPAFVAPTSRALTGGARTQVLTRRFF</sequence>
<evidence type="ECO:0000313" key="1">
    <source>
        <dbReference type="EMBL" id="KAK1869309.1"/>
    </source>
</evidence>
<comment type="caution">
    <text evidence="1">The sequence shown here is derived from an EMBL/GenBank/DDBJ whole genome shotgun (WGS) entry which is preliminary data.</text>
</comment>
<protein>
    <submittedName>
        <fullName evidence="1">Uncharacterized protein</fullName>
    </submittedName>
</protein>
<proteinExistence type="predicted"/>
<dbReference type="Proteomes" id="UP000798662">
    <property type="component" value="Chromosome 3"/>
</dbReference>
<gene>
    <name evidence="1" type="ORF">I4F81_011787</name>
</gene>
<keyword evidence="2" id="KW-1185">Reference proteome</keyword>
<name>A0ACC3CGL0_PYRYE</name>
<dbReference type="EMBL" id="CM020620">
    <property type="protein sequence ID" value="KAK1869309.1"/>
    <property type="molecule type" value="Genomic_DNA"/>
</dbReference>